<dbReference type="PANTHER" id="PTHR10000">
    <property type="entry name" value="PHOSPHOSERINE PHOSPHATASE"/>
    <property type="match status" value="1"/>
</dbReference>
<dbReference type="EMBL" id="LT840184">
    <property type="protein sequence ID" value="SMF82919.1"/>
    <property type="molecule type" value="Genomic_DNA"/>
</dbReference>
<dbReference type="PROSITE" id="PS01229">
    <property type="entry name" value="COF_2"/>
    <property type="match status" value="1"/>
</dbReference>
<name>A0A1X7HB96_9BACL</name>
<dbReference type="SUPFAM" id="SSF56784">
    <property type="entry name" value="HAD-like"/>
    <property type="match status" value="1"/>
</dbReference>
<keyword evidence="2" id="KW-1185">Reference proteome</keyword>
<dbReference type="RefSeq" id="WP_208919271.1">
    <property type="nucleotide sequence ID" value="NZ_LT840184.1"/>
</dbReference>
<dbReference type="Pfam" id="PF08282">
    <property type="entry name" value="Hydrolase_3"/>
    <property type="match status" value="1"/>
</dbReference>
<dbReference type="GO" id="GO:0016791">
    <property type="term" value="F:phosphatase activity"/>
    <property type="evidence" value="ECO:0007669"/>
    <property type="project" value="TreeGrafter"/>
</dbReference>
<dbReference type="SFLD" id="SFLDG01144">
    <property type="entry name" value="C2.B.4:_PGP_Like"/>
    <property type="match status" value="1"/>
</dbReference>
<accession>A0A1X7HB96</accession>
<dbReference type="SFLD" id="SFLDG01140">
    <property type="entry name" value="C2.B:_Phosphomannomutase_and_P"/>
    <property type="match status" value="1"/>
</dbReference>
<dbReference type="InterPro" id="IPR036412">
    <property type="entry name" value="HAD-like_sf"/>
</dbReference>
<dbReference type="Gene3D" id="3.30.1240.10">
    <property type="match status" value="1"/>
</dbReference>
<dbReference type="InterPro" id="IPR006379">
    <property type="entry name" value="HAD-SF_hydro_IIB"/>
</dbReference>
<dbReference type="Gene3D" id="3.40.50.1000">
    <property type="entry name" value="HAD superfamily/HAD-like"/>
    <property type="match status" value="1"/>
</dbReference>
<evidence type="ECO:0000313" key="1">
    <source>
        <dbReference type="EMBL" id="SMF82919.1"/>
    </source>
</evidence>
<dbReference type="SFLD" id="SFLDS00003">
    <property type="entry name" value="Haloacid_Dehalogenase"/>
    <property type="match status" value="1"/>
</dbReference>
<dbReference type="NCBIfam" id="TIGR01484">
    <property type="entry name" value="HAD-SF-IIB"/>
    <property type="match status" value="1"/>
</dbReference>
<dbReference type="AlphaFoldDB" id="A0A1X7HB96"/>
<dbReference type="STRING" id="1313296.SAMN05661091_2267"/>
<gene>
    <name evidence="1" type="ORF">SAMN05661091_2267</name>
</gene>
<dbReference type="PANTHER" id="PTHR10000:SF25">
    <property type="entry name" value="PHOSPHATASE YKRA-RELATED"/>
    <property type="match status" value="1"/>
</dbReference>
<evidence type="ECO:0008006" key="3">
    <source>
        <dbReference type="Google" id="ProtNLM"/>
    </source>
</evidence>
<organism evidence="1 2">
    <name type="scientific">Paenibacillus uliginis N3/975</name>
    <dbReference type="NCBI Taxonomy" id="1313296"/>
    <lineage>
        <taxon>Bacteria</taxon>
        <taxon>Bacillati</taxon>
        <taxon>Bacillota</taxon>
        <taxon>Bacilli</taxon>
        <taxon>Bacillales</taxon>
        <taxon>Paenibacillaceae</taxon>
        <taxon>Paenibacillus</taxon>
    </lineage>
</organism>
<dbReference type="GO" id="GO:0000287">
    <property type="term" value="F:magnesium ion binding"/>
    <property type="evidence" value="ECO:0007669"/>
    <property type="project" value="TreeGrafter"/>
</dbReference>
<proteinExistence type="predicted"/>
<evidence type="ECO:0000313" key="2">
    <source>
        <dbReference type="Proteomes" id="UP000192940"/>
    </source>
</evidence>
<dbReference type="NCBIfam" id="TIGR00099">
    <property type="entry name" value="Cof-subfamily"/>
    <property type="match status" value="1"/>
</dbReference>
<dbReference type="Proteomes" id="UP000192940">
    <property type="component" value="Chromosome I"/>
</dbReference>
<dbReference type="InterPro" id="IPR023214">
    <property type="entry name" value="HAD_sf"/>
</dbReference>
<dbReference type="InterPro" id="IPR000150">
    <property type="entry name" value="Cof"/>
</dbReference>
<reference evidence="1 2" key="1">
    <citation type="submission" date="2017-04" db="EMBL/GenBank/DDBJ databases">
        <authorList>
            <person name="Afonso C.L."/>
            <person name="Miller P.J."/>
            <person name="Scott M.A."/>
            <person name="Spackman E."/>
            <person name="Goraichik I."/>
            <person name="Dimitrov K.M."/>
            <person name="Suarez D.L."/>
            <person name="Swayne D.E."/>
        </authorList>
    </citation>
    <scope>NUCLEOTIDE SEQUENCE [LARGE SCALE GENOMIC DNA]</scope>
    <source>
        <strain evidence="1 2">N3/975</strain>
    </source>
</reference>
<dbReference type="GO" id="GO:0005829">
    <property type="term" value="C:cytosol"/>
    <property type="evidence" value="ECO:0007669"/>
    <property type="project" value="TreeGrafter"/>
</dbReference>
<dbReference type="CDD" id="cd07517">
    <property type="entry name" value="HAD_HPP"/>
    <property type="match status" value="1"/>
</dbReference>
<protein>
    <recommendedName>
        <fullName evidence="3">Cof subfamily of IIB subfamily of haloacid dehalogenase superfamily/HAD-superfamily hydrolase, subfamily IIB</fullName>
    </recommendedName>
</protein>
<sequence>MDKKLVFFDIDGTLLDYDKKVPLSTKEAIHELKANGHEVAIATGRPPFLFKELREELGIDSYVSLNGQYVVYKGNLVYSNPIPPEVLHSLNEYAVSLDQPIIYTSEENTKMNMTYHKRVEASYAPHKLPIPECDPDYYLGRHIYQAALFCTKEEETSYIVKFDDLLRLVRWDEVGVDVIPNGGSKAAGIEKFIQHLGYKREEVIAFGDNLNDLEMLQFVGHGVAMGNADSVVKEVARYVTKDVDQDGIMHGLRQLGLLSVDSAVV</sequence>